<evidence type="ECO:0000313" key="12">
    <source>
        <dbReference type="EMBL" id="KAG5849750.1"/>
    </source>
</evidence>
<dbReference type="Pfam" id="PF00096">
    <property type="entry name" value="zf-C2H2"/>
    <property type="match status" value="7"/>
</dbReference>
<name>A0A9D3S067_ANGAN</name>
<dbReference type="FunFam" id="3.30.160.60:FF:002343">
    <property type="entry name" value="Zinc finger protein 33A"/>
    <property type="match status" value="2"/>
</dbReference>
<gene>
    <name evidence="12" type="ORF">ANANG_G00075030</name>
</gene>
<feature type="domain" description="C2H2-type" evidence="11">
    <location>
        <begin position="377"/>
        <end position="404"/>
    </location>
</feature>
<dbReference type="SMART" id="SM00355">
    <property type="entry name" value="ZnF_C2H2"/>
    <property type="match status" value="9"/>
</dbReference>
<dbReference type="InterPro" id="IPR036236">
    <property type="entry name" value="Znf_C2H2_sf"/>
</dbReference>
<keyword evidence="7" id="KW-0238">DNA-binding</keyword>
<comment type="subcellular location">
    <subcellularLocation>
        <location evidence="1">Nucleus</location>
    </subcellularLocation>
</comment>
<evidence type="ECO:0000256" key="2">
    <source>
        <dbReference type="ARBA" id="ARBA00006991"/>
    </source>
</evidence>
<evidence type="ECO:0000256" key="6">
    <source>
        <dbReference type="ARBA" id="ARBA00022833"/>
    </source>
</evidence>
<dbReference type="PROSITE" id="PS50157">
    <property type="entry name" value="ZINC_FINGER_C2H2_2"/>
    <property type="match status" value="8"/>
</dbReference>
<feature type="domain" description="C2H2-type" evidence="11">
    <location>
        <begin position="349"/>
        <end position="376"/>
    </location>
</feature>
<dbReference type="FunFam" id="3.30.160.60:FF:001818">
    <property type="entry name" value="GDNF-inducible zinc finger protein 1 isoform X1"/>
    <property type="match status" value="1"/>
</dbReference>
<evidence type="ECO:0000256" key="1">
    <source>
        <dbReference type="ARBA" id="ARBA00004123"/>
    </source>
</evidence>
<protein>
    <recommendedName>
        <fullName evidence="11">C2H2-type domain-containing protein</fullName>
    </recommendedName>
</protein>
<keyword evidence="13" id="KW-1185">Reference proteome</keyword>
<evidence type="ECO:0000259" key="11">
    <source>
        <dbReference type="PROSITE" id="PS50157"/>
    </source>
</evidence>
<organism evidence="12 13">
    <name type="scientific">Anguilla anguilla</name>
    <name type="common">European freshwater eel</name>
    <name type="synonym">Muraena anguilla</name>
    <dbReference type="NCBI Taxonomy" id="7936"/>
    <lineage>
        <taxon>Eukaryota</taxon>
        <taxon>Metazoa</taxon>
        <taxon>Chordata</taxon>
        <taxon>Craniata</taxon>
        <taxon>Vertebrata</taxon>
        <taxon>Euteleostomi</taxon>
        <taxon>Actinopterygii</taxon>
        <taxon>Neopterygii</taxon>
        <taxon>Teleostei</taxon>
        <taxon>Anguilliformes</taxon>
        <taxon>Anguillidae</taxon>
        <taxon>Anguilla</taxon>
    </lineage>
</organism>
<evidence type="ECO:0000256" key="4">
    <source>
        <dbReference type="ARBA" id="ARBA00022737"/>
    </source>
</evidence>
<evidence type="ECO:0000256" key="7">
    <source>
        <dbReference type="ARBA" id="ARBA00023125"/>
    </source>
</evidence>
<dbReference type="FunFam" id="3.30.160.60:FF:000295">
    <property type="entry name" value="zinc finger protein 19"/>
    <property type="match status" value="1"/>
</dbReference>
<feature type="compositionally biased region" description="Basic and acidic residues" evidence="10">
    <location>
        <begin position="58"/>
        <end position="78"/>
    </location>
</feature>
<dbReference type="InterPro" id="IPR013087">
    <property type="entry name" value="Znf_C2H2_type"/>
</dbReference>
<evidence type="ECO:0000313" key="13">
    <source>
        <dbReference type="Proteomes" id="UP001044222"/>
    </source>
</evidence>
<comment type="caution">
    <text evidence="12">The sequence shown here is derived from an EMBL/GenBank/DDBJ whole genome shotgun (WGS) entry which is preliminary data.</text>
</comment>
<keyword evidence="6" id="KW-0862">Zinc</keyword>
<feature type="domain" description="C2H2-type" evidence="11">
    <location>
        <begin position="209"/>
        <end position="236"/>
    </location>
</feature>
<dbReference type="GO" id="GO:0000981">
    <property type="term" value="F:DNA-binding transcription factor activity, RNA polymerase II-specific"/>
    <property type="evidence" value="ECO:0007669"/>
    <property type="project" value="TreeGrafter"/>
</dbReference>
<evidence type="ECO:0000256" key="5">
    <source>
        <dbReference type="ARBA" id="ARBA00022771"/>
    </source>
</evidence>
<dbReference type="Proteomes" id="UP001044222">
    <property type="component" value="Unassembled WGS sequence"/>
</dbReference>
<dbReference type="SUPFAM" id="SSF57667">
    <property type="entry name" value="beta-beta-alpha zinc fingers"/>
    <property type="match status" value="5"/>
</dbReference>
<proteinExistence type="inferred from homology"/>
<dbReference type="GO" id="GO:0000978">
    <property type="term" value="F:RNA polymerase II cis-regulatory region sequence-specific DNA binding"/>
    <property type="evidence" value="ECO:0007669"/>
    <property type="project" value="TreeGrafter"/>
</dbReference>
<feature type="domain" description="C2H2-type" evidence="11">
    <location>
        <begin position="405"/>
        <end position="429"/>
    </location>
</feature>
<accession>A0A9D3S067</accession>
<feature type="region of interest" description="Disordered" evidence="10">
    <location>
        <begin position="161"/>
        <end position="208"/>
    </location>
</feature>
<feature type="region of interest" description="Disordered" evidence="10">
    <location>
        <begin position="23"/>
        <end position="78"/>
    </location>
</feature>
<dbReference type="EMBL" id="JAFIRN010000004">
    <property type="protein sequence ID" value="KAG5849750.1"/>
    <property type="molecule type" value="Genomic_DNA"/>
</dbReference>
<keyword evidence="3" id="KW-0479">Metal-binding</keyword>
<feature type="compositionally biased region" description="Basic and acidic residues" evidence="10">
    <location>
        <begin position="32"/>
        <end position="45"/>
    </location>
</feature>
<evidence type="ECO:0000256" key="3">
    <source>
        <dbReference type="ARBA" id="ARBA00022723"/>
    </source>
</evidence>
<reference evidence="12" key="1">
    <citation type="submission" date="2021-01" db="EMBL/GenBank/DDBJ databases">
        <title>A chromosome-scale assembly of European eel, Anguilla anguilla.</title>
        <authorList>
            <person name="Henkel C."/>
            <person name="Jong-Raadsen S.A."/>
            <person name="Dufour S."/>
            <person name="Weltzien F.-A."/>
            <person name="Palstra A.P."/>
            <person name="Pelster B."/>
            <person name="Spaink H.P."/>
            <person name="Van Den Thillart G.E."/>
            <person name="Jansen H."/>
            <person name="Zahm M."/>
            <person name="Klopp C."/>
            <person name="Cedric C."/>
            <person name="Louis A."/>
            <person name="Berthelot C."/>
            <person name="Parey E."/>
            <person name="Roest Crollius H."/>
            <person name="Montfort J."/>
            <person name="Robinson-Rechavi M."/>
            <person name="Bucao C."/>
            <person name="Bouchez O."/>
            <person name="Gislard M."/>
            <person name="Lluch J."/>
            <person name="Milhes M."/>
            <person name="Lampietro C."/>
            <person name="Lopez Roques C."/>
            <person name="Donnadieu C."/>
            <person name="Braasch I."/>
            <person name="Desvignes T."/>
            <person name="Postlethwait J."/>
            <person name="Bobe J."/>
            <person name="Guiguen Y."/>
            <person name="Dirks R."/>
        </authorList>
    </citation>
    <scope>NUCLEOTIDE SEQUENCE</scope>
    <source>
        <strain evidence="12">Tag_6206</strain>
        <tissue evidence="12">Liver</tissue>
    </source>
</reference>
<comment type="similarity">
    <text evidence="2">Belongs to the krueppel C2H2-type zinc-finger protein family.</text>
</comment>
<evidence type="ECO:0000256" key="10">
    <source>
        <dbReference type="SAM" id="MobiDB-lite"/>
    </source>
</evidence>
<keyword evidence="8" id="KW-0539">Nucleus</keyword>
<dbReference type="FunFam" id="3.30.160.60:FF:001954">
    <property type="entry name" value="Zinc finger protein 787"/>
    <property type="match status" value="1"/>
</dbReference>
<dbReference type="PANTHER" id="PTHR23235">
    <property type="entry name" value="KRUEPPEL-LIKE TRANSCRIPTION FACTOR"/>
    <property type="match status" value="1"/>
</dbReference>
<dbReference type="Gene3D" id="3.30.160.60">
    <property type="entry name" value="Classic Zinc Finger"/>
    <property type="match status" value="8"/>
</dbReference>
<dbReference type="FunFam" id="3.30.160.60:FF:001530">
    <property type="entry name" value="Zinc finger protein 268"/>
    <property type="match status" value="1"/>
</dbReference>
<dbReference type="PANTHER" id="PTHR23235:SF142">
    <property type="entry name" value="ZINC FINGER PROTEIN 384"/>
    <property type="match status" value="1"/>
</dbReference>
<keyword evidence="4" id="KW-0677">Repeat</keyword>
<dbReference type="FunFam" id="3.30.160.60:FF:000358">
    <property type="entry name" value="zinc finger protein 24"/>
    <property type="match status" value="1"/>
</dbReference>
<feature type="domain" description="C2H2-type" evidence="11">
    <location>
        <begin position="265"/>
        <end position="292"/>
    </location>
</feature>
<feature type="domain" description="C2H2-type" evidence="11">
    <location>
        <begin position="237"/>
        <end position="264"/>
    </location>
</feature>
<dbReference type="GO" id="GO:0008270">
    <property type="term" value="F:zinc ion binding"/>
    <property type="evidence" value="ECO:0007669"/>
    <property type="project" value="UniProtKB-KW"/>
</dbReference>
<dbReference type="GO" id="GO:0031981">
    <property type="term" value="C:nuclear lumen"/>
    <property type="evidence" value="ECO:0007669"/>
    <property type="project" value="UniProtKB-ARBA"/>
</dbReference>
<feature type="domain" description="C2H2-type" evidence="11">
    <location>
        <begin position="321"/>
        <end position="348"/>
    </location>
</feature>
<evidence type="ECO:0000256" key="9">
    <source>
        <dbReference type="PROSITE-ProRule" id="PRU00042"/>
    </source>
</evidence>
<keyword evidence="5 9" id="KW-0863">Zinc-finger</keyword>
<evidence type="ECO:0000256" key="8">
    <source>
        <dbReference type="ARBA" id="ARBA00023242"/>
    </source>
</evidence>
<sequence length="463" mass="52111">MKTEPVMDSTDYTGVEWRSSLIKNEDVEESIEEKNGHGMSREEKLILSNIKEEEEEGGERQSGEVKREDGVKGEEGDEIISKFKQTDRWLKKEGILDCRKQEEDGSKSLVTSCLLSQCRVPSPGSSLISSGKRESEVFACSQCPFIHMEEAKLHQHIEKVHPEEHSRILRSGGNGAEDPLPPSSTHEHPTPPKTLPTPTQSHTGTPGAHTCSHCGKGFRSKSLLTVHERTHTGERPYHCSQCGKSFASKSYLTVHQRIHTGECPYQCSQCGKSFITKSLLTIHQRIHTGERPYHCSQCGKSFREVKCLKSHQQIHTGEHPYHCAQCGKGFSYLNNLTVHQRVHTGEYPYQCSQCGKSFSQPSSLTTHERIHTGERPYHCSQCDRTFTQLCSLTVHQKTHTGERPYHCSHCGKAFRTSGNLRSHERVHAGLPVPLLPVREGFQRAKCIDCAPAELCWRLLCPQL</sequence>
<dbReference type="FunFam" id="3.30.160.60:FF:000029">
    <property type="entry name" value="GLI family zinc finger 4"/>
    <property type="match status" value="1"/>
</dbReference>
<dbReference type="PROSITE" id="PS00028">
    <property type="entry name" value="ZINC_FINGER_C2H2_1"/>
    <property type="match status" value="8"/>
</dbReference>
<dbReference type="AlphaFoldDB" id="A0A9D3S067"/>
<feature type="domain" description="C2H2-type" evidence="11">
    <location>
        <begin position="293"/>
        <end position="320"/>
    </location>
</feature>